<comment type="caution">
    <text evidence="2">The sequence shown here is derived from an EMBL/GenBank/DDBJ whole genome shotgun (WGS) entry which is preliminary data.</text>
</comment>
<keyword evidence="1" id="KW-1133">Transmembrane helix</keyword>
<proteinExistence type="predicted"/>
<protein>
    <submittedName>
        <fullName evidence="2">Uncharacterized protein</fullName>
    </submittedName>
</protein>
<accession>A0A564WEP1</accession>
<evidence type="ECO:0000313" key="3">
    <source>
        <dbReference type="Proteomes" id="UP000326641"/>
    </source>
</evidence>
<feature type="transmembrane region" description="Helical" evidence="1">
    <location>
        <begin position="25"/>
        <end position="45"/>
    </location>
</feature>
<sequence length="68" mass="7527">MATKIALSTSRYENVHGHKPRGYGLWYFALPGGVTLCHAGMYHVAVRSISRQAQRTASAPELHIQVYA</sequence>
<reference evidence="2" key="1">
    <citation type="submission" date="2018-11" db="EMBL/GenBank/DDBJ databases">
        <authorList>
            <person name="Onetto C."/>
        </authorList>
    </citation>
    <scope>NUCLEOTIDE SEQUENCE [LARGE SCALE GENOMIC DNA]</scope>
</reference>
<evidence type="ECO:0000313" key="2">
    <source>
        <dbReference type="EMBL" id="VUX46926.1"/>
    </source>
</evidence>
<name>A0A564WEP1_9PROT</name>
<keyword evidence="1" id="KW-0812">Transmembrane</keyword>
<keyword evidence="1" id="KW-0472">Membrane</keyword>
<dbReference type="AlphaFoldDB" id="A0A564WEP1"/>
<organism evidence="2 3">
    <name type="scientific">Candidatus Defluviicoccus seviourii</name>
    <dbReference type="NCBI Taxonomy" id="2565273"/>
    <lineage>
        <taxon>Bacteria</taxon>
        <taxon>Pseudomonadati</taxon>
        <taxon>Pseudomonadota</taxon>
        <taxon>Alphaproteobacteria</taxon>
        <taxon>Rhodospirillales</taxon>
        <taxon>Rhodospirillaceae</taxon>
        <taxon>Defluviicoccus</taxon>
    </lineage>
</organism>
<gene>
    <name evidence="2" type="ORF">DF3PA_30154</name>
</gene>
<dbReference type="EMBL" id="UXAT02000023">
    <property type="protein sequence ID" value="VUX46926.1"/>
    <property type="molecule type" value="Genomic_DNA"/>
</dbReference>
<evidence type="ECO:0000256" key="1">
    <source>
        <dbReference type="SAM" id="Phobius"/>
    </source>
</evidence>
<keyword evidence="3" id="KW-1185">Reference proteome</keyword>
<dbReference type="Proteomes" id="UP000326641">
    <property type="component" value="Unassembled WGS sequence"/>
</dbReference>